<dbReference type="Gene3D" id="1.25.40.420">
    <property type="match status" value="1"/>
</dbReference>
<dbReference type="Pfam" id="PF22486">
    <property type="entry name" value="MATH_2"/>
    <property type="match status" value="1"/>
</dbReference>
<dbReference type="SMART" id="SM00225">
    <property type="entry name" value="BTB"/>
    <property type="match status" value="1"/>
</dbReference>
<proteinExistence type="predicted"/>
<feature type="domain" description="MATH" evidence="2">
    <location>
        <begin position="8"/>
        <end position="139"/>
    </location>
</feature>
<dbReference type="Gene3D" id="2.60.210.10">
    <property type="entry name" value="Apoptosis, Tumor Necrosis Factor Receptor Associated Protein 2, Chain A"/>
    <property type="match status" value="1"/>
</dbReference>
<sequence>MIEWDQNEHVVDWDVENFSCYPQTTIKNFSTGQFRSKIFDNTSWKINLYPRGIDNADDISCFLERIEDDNEYPTEIRLNFEFCLLTSDGFQCEKTVKKAEYSFRKKTSFGFKDFVKRDDIFTDKETYLLKDMLKLRCRMRKCIPRIKQNFINVGTKVDAKIPRIQIPIKILGERLSKTVFFVSTKKVEDLLTLTVYEEKDKVSDPRQEKKADSSLQIIITKTKTRAPIYVSCHVKVVDSVDWFLPLEHTAVHAYEGKQETEAWKFPSFIKISKLTKSMIQDNTINLDFNINVCDDEFQTYLEDSAPSKLTLTGNDRTLKKDLVTLYKTGLYSDAKLKIGEECFPVHKSILSIRSSVFKKLFEGHANAESAADGNDPKNDQECVLELNDVDKDNLKRMLDFVYTDVFEFKGFTSCLPLYASAYKYDIPSLKEKCFLFLMGQMAVREAFTTLLLADELNDGKLKLLALDTIKKNREYALLTEEWMQFAEKEPELMSQVLRHIRIDKN</sequence>
<reference evidence="3" key="1">
    <citation type="submission" date="2020-08" db="EMBL/GenBank/DDBJ databases">
        <title>Multicomponent nature underlies the extraordinary mechanical properties of spider dragline silk.</title>
        <authorList>
            <person name="Kono N."/>
            <person name="Nakamura H."/>
            <person name="Mori M."/>
            <person name="Yoshida Y."/>
            <person name="Ohtoshi R."/>
            <person name="Malay A.D."/>
            <person name="Moran D.A.P."/>
            <person name="Tomita M."/>
            <person name="Numata K."/>
            <person name="Arakawa K."/>
        </authorList>
    </citation>
    <scope>NUCLEOTIDE SEQUENCE</scope>
</reference>
<dbReference type="CDD" id="cd18186">
    <property type="entry name" value="BTB_POZ_ZBTB_KLHL-like"/>
    <property type="match status" value="1"/>
</dbReference>
<comment type="caution">
    <text evidence="3">The sequence shown here is derived from an EMBL/GenBank/DDBJ whole genome shotgun (WGS) entry which is preliminary data.</text>
</comment>
<dbReference type="SUPFAM" id="SSF49599">
    <property type="entry name" value="TRAF domain-like"/>
    <property type="match status" value="1"/>
</dbReference>
<keyword evidence="4" id="KW-1185">Reference proteome</keyword>
<gene>
    <name evidence="3" type="ORF">TNIN_172171</name>
</gene>
<dbReference type="EMBL" id="BMAV01003796">
    <property type="protein sequence ID" value="GFY43653.1"/>
    <property type="molecule type" value="Genomic_DNA"/>
</dbReference>
<dbReference type="InterPro" id="IPR002083">
    <property type="entry name" value="MATH/TRAF_dom"/>
</dbReference>
<organism evidence="3 4">
    <name type="scientific">Trichonephila inaurata madagascariensis</name>
    <dbReference type="NCBI Taxonomy" id="2747483"/>
    <lineage>
        <taxon>Eukaryota</taxon>
        <taxon>Metazoa</taxon>
        <taxon>Ecdysozoa</taxon>
        <taxon>Arthropoda</taxon>
        <taxon>Chelicerata</taxon>
        <taxon>Arachnida</taxon>
        <taxon>Araneae</taxon>
        <taxon>Araneomorphae</taxon>
        <taxon>Entelegynae</taxon>
        <taxon>Araneoidea</taxon>
        <taxon>Nephilidae</taxon>
        <taxon>Trichonephila</taxon>
        <taxon>Trichonephila inaurata</taxon>
    </lineage>
</organism>
<evidence type="ECO:0000259" key="2">
    <source>
        <dbReference type="PROSITE" id="PS50144"/>
    </source>
</evidence>
<protein>
    <submittedName>
        <fullName evidence="3">Uncharacterized protein</fullName>
    </submittedName>
</protein>
<feature type="domain" description="BTB" evidence="1">
    <location>
        <begin position="332"/>
        <end position="410"/>
    </location>
</feature>
<dbReference type="SUPFAM" id="SSF54695">
    <property type="entry name" value="POZ domain"/>
    <property type="match status" value="1"/>
</dbReference>
<dbReference type="CDD" id="cd00121">
    <property type="entry name" value="MATH"/>
    <property type="match status" value="1"/>
</dbReference>
<dbReference type="OrthoDB" id="6427915at2759"/>
<dbReference type="PROSITE" id="PS50097">
    <property type="entry name" value="BTB"/>
    <property type="match status" value="1"/>
</dbReference>
<dbReference type="Pfam" id="PF00651">
    <property type="entry name" value="BTB"/>
    <property type="match status" value="1"/>
</dbReference>
<dbReference type="GO" id="GO:0030163">
    <property type="term" value="P:protein catabolic process"/>
    <property type="evidence" value="ECO:0007669"/>
    <property type="project" value="UniProtKB-ARBA"/>
</dbReference>
<dbReference type="Proteomes" id="UP000886998">
    <property type="component" value="Unassembled WGS sequence"/>
</dbReference>
<dbReference type="InterPro" id="IPR008974">
    <property type="entry name" value="TRAF-like"/>
</dbReference>
<name>A0A8X7BUI4_9ARAC</name>
<accession>A0A8X7BUI4</accession>
<dbReference type="AlphaFoldDB" id="A0A8X7BUI4"/>
<dbReference type="InterPro" id="IPR011333">
    <property type="entry name" value="SKP1/BTB/POZ_sf"/>
</dbReference>
<dbReference type="Gene3D" id="3.30.710.10">
    <property type="entry name" value="Potassium Channel Kv1.1, Chain A"/>
    <property type="match status" value="1"/>
</dbReference>
<evidence type="ECO:0000313" key="4">
    <source>
        <dbReference type="Proteomes" id="UP000886998"/>
    </source>
</evidence>
<evidence type="ECO:0000313" key="3">
    <source>
        <dbReference type="EMBL" id="GFY43653.1"/>
    </source>
</evidence>
<dbReference type="PANTHER" id="PTHR24413">
    <property type="entry name" value="SPECKLE-TYPE POZ PROTEIN"/>
    <property type="match status" value="1"/>
</dbReference>
<dbReference type="PROSITE" id="PS50144">
    <property type="entry name" value="MATH"/>
    <property type="match status" value="1"/>
</dbReference>
<evidence type="ECO:0000259" key="1">
    <source>
        <dbReference type="PROSITE" id="PS50097"/>
    </source>
</evidence>
<dbReference type="InterPro" id="IPR000210">
    <property type="entry name" value="BTB/POZ_dom"/>
</dbReference>